<comment type="subcellular location">
    <subcellularLocation>
        <location evidence="1">Cell junction</location>
    </subcellularLocation>
</comment>
<proteinExistence type="inferred from homology"/>
<dbReference type="Proteomes" id="UP000655588">
    <property type="component" value="Unassembled WGS sequence"/>
</dbReference>
<dbReference type="PANTHER" id="PTHR10372">
    <property type="entry name" value="PLAKOPHILLIN-RELATED"/>
    <property type="match status" value="1"/>
</dbReference>
<dbReference type="InterPro" id="IPR000225">
    <property type="entry name" value="Armadillo"/>
</dbReference>
<evidence type="ECO:0000256" key="5">
    <source>
        <dbReference type="ARBA" id="ARBA00022949"/>
    </source>
</evidence>
<accession>A0A833RTR8</accession>
<evidence type="ECO:0000313" key="9">
    <source>
        <dbReference type="Proteomes" id="UP000655588"/>
    </source>
</evidence>
<evidence type="ECO:0000313" key="8">
    <source>
        <dbReference type="EMBL" id="KAF3422911.1"/>
    </source>
</evidence>
<dbReference type="AlphaFoldDB" id="A0A833RTR8"/>
<evidence type="ECO:0000256" key="6">
    <source>
        <dbReference type="PROSITE-ProRule" id="PRU00259"/>
    </source>
</evidence>
<dbReference type="PROSITE" id="PS50176">
    <property type="entry name" value="ARM_REPEAT"/>
    <property type="match status" value="4"/>
</dbReference>
<feature type="region of interest" description="Disordered" evidence="7">
    <location>
        <begin position="514"/>
        <end position="540"/>
    </location>
</feature>
<organism evidence="8 9">
    <name type="scientific">Frieseomelitta varia</name>
    <dbReference type="NCBI Taxonomy" id="561572"/>
    <lineage>
        <taxon>Eukaryota</taxon>
        <taxon>Metazoa</taxon>
        <taxon>Ecdysozoa</taxon>
        <taxon>Arthropoda</taxon>
        <taxon>Hexapoda</taxon>
        <taxon>Insecta</taxon>
        <taxon>Pterygota</taxon>
        <taxon>Neoptera</taxon>
        <taxon>Endopterygota</taxon>
        <taxon>Hymenoptera</taxon>
        <taxon>Apocrita</taxon>
        <taxon>Aculeata</taxon>
        <taxon>Apoidea</taxon>
        <taxon>Anthophila</taxon>
        <taxon>Apidae</taxon>
        <taxon>Frieseomelitta</taxon>
    </lineage>
</organism>
<feature type="repeat" description="ARM" evidence="6">
    <location>
        <begin position="255"/>
        <end position="300"/>
    </location>
</feature>
<evidence type="ECO:0000256" key="1">
    <source>
        <dbReference type="ARBA" id="ARBA00004282"/>
    </source>
</evidence>
<dbReference type="InterPro" id="IPR011989">
    <property type="entry name" value="ARM-like"/>
</dbReference>
<dbReference type="GO" id="GO:0005886">
    <property type="term" value="C:plasma membrane"/>
    <property type="evidence" value="ECO:0007669"/>
    <property type="project" value="TreeGrafter"/>
</dbReference>
<feature type="repeat" description="ARM" evidence="6">
    <location>
        <begin position="597"/>
        <end position="634"/>
    </location>
</feature>
<dbReference type="InterPro" id="IPR028435">
    <property type="entry name" value="Plakophilin/d_Catenin"/>
</dbReference>
<feature type="compositionally biased region" description="Low complexity" evidence="7">
    <location>
        <begin position="54"/>
        <end position="70"/>
    </location>
</feature>
<dbReference type="PANTHER" id="PTHR10372:SF27">
    <property type="entry name" value="ADHERENS JUNCTION PROTEIN P120"/>
    <property type="match status" value="1"/>
</dbReference>
<feature type="compositionally biased region" description="Low complexity" evidence="7">
    <location>
        <begin position="525"/>
        <end position="537"/>
    </location>
</feature>
<gene>
    <name evidence="8" type="ORF">E2986_06427</name>
</gene>
<dbReference type="Pfam" id="PF00514">
    <property type="entry name" value="Arm"/>
    <property type="match status" value="4"/>
</dbReference>
<keyword evidence="3" id="KW-0677">Repeat</keyword>
<reference evidence="8" key="1">
    <citation type="submission" date="2019-11" db="EMBL/GenBank/DDBJ databases">
        <title>The nuclear and mitochondrial genomes of Frieseomelitta varia - a highly eusocial stingless bee (Meliponini) with a permanently sterile worker caste.</title>
        <authorList>
            <person name="Freitas F.C.P."/>
            <person name="Lourenco A.P."/>
            <person name="Nunes F.M.F."/>
            <person name="Paschoal A.R."/>
            <person name="Abreu F.C.P."/>
            <person name="Barbin F.O."/>
            <person name="Bataglia L."/>
            <person name="Cardoso-Junior C.A.M."/>
            <person name="Cervoni M.S."/>
            <person name="Silva S.R."/>
            <person name="Dalarmi F."/>
            <person name="Del Lama M.A."/>
            <person name="Depintor T.S."/>
            <person name="Ferreira K.M."/>
            <person name="Goria P.S."/>
            <person name="Jaskot M.C."/>
            <person name="Lago D.C."/>
            <person name="Luna-Lucena D."/>
            <person name="Moda L.M."/>
            <person name="Nascimento L."/>
            <person name="Pedrino M."/>
            <person name="Rabico F.O."/>
            <person name="Sanches F.C."/>
            <person name="Santos D.E."/>
            <person name="Santos C.G."/>
            <person name="Vieira J."/>
            <person name="Lopes T.F."/>
            <person name="Barchuk A.R."/>
            <person name="Hartfelder K."/>
            <person name="Simoes Z.L.P."/>
            <person name="Bitondi M.M.G."/>
            <person name="Pinheiro D.G."/>
        </authorList>
    </citation>
    <scope>NUCLEOTIDE SEQUENCE</scope>
    <source>
        <strain evidence="8">USP_RPSP 00005682</strain>
        <tissue evidence="8">Whole individual</tissue>
    </source>
</reference>
<keyword evidence="5" id="KW-0965">Cell junction</keyword>
<dbReference type="EMBL" id="WNWW01000624">
    <property type="protein sequence ID" value="KAF3422911.1"/>
    <property type="molecule type" value="Genomic_DNA"/>
</dbReference>
<evidence type="ECO:0000256" key="4">
    <source>
        <dbReference type="ARBA" id="ARBA00022889"/>
    </source>
</evidence>
<comment type="similarity">
    <text evidence="2">Belongs to the beta-catenin family.</text>
</comment>
<evidence type="ECO:0000256" key="7">
    <source>
        <dbReference type="SAM" id="MobiDB-lite"/>
    </source>
</evidence>
<dbReference type="InterPro" id="IPR016024">
    <property type="entry name" value="ARM-type_fold"/>
</dbReference>
<feature type="repeat" description="ARM" evidence="6">
    <location>
        <begin position="550"/>
        <end position="579"/>
    </location>
</feature>
<feature type="compositionally biased region" description="Polar residues" evidence="7">
    <location>
        <begin position="736"/>
        <end position="749"/>
    </location>
</feature>
<feature type="repeat" description="ARM" evidence="6">
    <location>
        <begin position="299"/>
        <end position="342"/>
    </location>
</feature>
<name>A0A833RTR8_9HYME</name>
<protein>
    <recommendedName>
        <fullName evidence="10">Catenin delta-2</fullName>
    </recommendedName>
</protein>
<evidence type="ECO:0000256" key="3">
    <source>
        <dbReference type="ARBA" id="ARBA00022737"/>
    </source>
</evidence>
<dbReference type="GO" id="GO:0005634">
    <property type="term" value="C:nucleus"/>
    <property type="evidence" value="ECO:0007669"/>
    <property type="project" value="TreeGrafter"/>
</dbReference>
<feature type="region of interest" description="Disordered" evidence="7">
    <location>
        <begin position="101"/>
        <end position="122"/>
    </location>
</feature>
<dbReference type="GO" id="GO:0098609">
    <property type="term" value="P:cell-cell adhesion"/>
    <property type="evidence" value="ECO:0007669"/>
    <property type="project" value="InterPro"/>
</dbReference>
<dbReference type="SMART" id="SM00185">
    <property type="entry name" value="ARM"/>
    <property type="match status" value="5"/>
</dbReference>
<feature type="region of interest" description="Disordered" evidence="7">
    <location>
        <begin position="733"/>
        <end position="756"/>
    </location>
</feature>
<keyword evidence="4" id="KW-0130">Cell adhesion</keyword>
<comment type="caution">
    <text evidence="8">The sequence shown here is derived from an EMBL/GenBank/DDBJ whole genome shotgun (WGS) entry which is preliminary data.</text>
</comment>
<evidence type="ECO:0000256" key="2">
    <source>
        <dbReference type="ARBA" id="ARBA00005462"/>
    </source>
</evidence>
<sequence>MEPDPGAVSYMSVPLMSQDYQHADRRYPADSYMVGFEHYEPYLGYPPQPGYPGPHGIYMPRSHSPHSPHSPSEHSRASPPHEYLRKAAPYVEGGYNDIDPGLNPALQDHYRITPSPGGPGDQYDENKVAYGYVSPSPYGPVGYGPGVGVGPVAVPSDVPGYDEGHPVQLPSGVPPGMFDDEVHLQRLQSRHPVVPGMASPLDDDQKSMRWRDPNLSEVIGFLSNPNNIIKANAAAYLQHLCYMDDPNKQKTRSLGGIPPLVQLLDHDNPDVYRNACGALRNLSYGRQNDENKRAIKNAGGVPALINLLRRTSDADVKELVTGVLWNLSSCEDLKKSIIDDGVTMVVNNIIIPHSGWDPSSSSGETCWSTVFRNASGVLRNVSSAGEYARKKLRECEGLVDALLYVVRSAIEKSNIGNKIVENCVCILRNLSYRCQEVEDPNYDKHPIQSTVQNRVAAPAKGEGLSMSSVRTSLHFENETCVPFARAMFFEAYSLCQVANRCVLGENLGCFGGSKKKKDGQPVQKETTASRTTTSPRTEPVRGMELLWQPEVVQSYLKLLQTCSNPETLEAAAGALQNLAACYWQPSIEIRAAVRKEKGLPILVELLRMEVDRVVCAVATALRNLAIDQRNKELIGKYAMRDLIQKLPSGNNQHDQGTSDDTIAAVLATLNEQPKPGEPLYAQVNLEKKKKRQYELGVGQAQGQGPVVGSGVGVAAGAPTAGQWVADGVGVPDGSAATATVNVPPNSTAASAGDSWV</sequence>
<keyword evidence="9" id="KW-1185">Reference proteome</keyword>
<dbReference type="GO" id="GO:0005737">
    <property type="term" value="C:cytoplasm"/>
    <property type="evidence" value="ECO:0007669"/>
    <property type="project" value="TreeGrafter"/>
</dbReference>
<dbReference type="SUPFAM" id="SSF48371">
    <property type="entry name" value="ARM repeat"/>
    <property type="match status" value="1"/>
</dbReference>
<feature type="region of interest" description="Disordered" evidence="7">
    <location>
        <begin position="54"/>
        <end position="80"/>
    </location>
</feature>
<dbReference type="Gene3D" id="1.25.10.10">
    <property type="entry name" value="Leucine-rich Repeat Variant"/>
    <property type="match status" value="1"/>
</dbReference>
<evidence type="ECO:0008006" key="10">
    <source>
        <dbReference type="Google" id="ProtNLM"/>
    </source>
</evidence>
<dbReference type="GO" id="GO:0005912">
    <property type="term" value="C:adherens junction"/>
    <property type="evidence" value="ECO:0007669"/>
    <property type="project" value="TreeGrafter"/>
</dbReference>